<feature type="signal peptide" evidence="7">
    <location>
        <begin position="1"/>
        <end position="20"/>
    </location>
</feature>
<proteinExistence type="inferred from homology"/>
<evidence type="ECO:0000256" key="6">
    <source>
        <dbReference type="ARBA" id="ARBA00047512"/>
    </source>
</evidence>
<dbReference type="PANTHER" id="PTHR43620:SF7">
    <property type="entry name" value="GLYCEROPHOSPHODIESTER PHOSPHODIESTERASE GDPD5-RELATED"/>
    <property type="match status" value="1"/>
</dbReference>
<keyword evidence="10" id="KW-1185">Reference proteome</keyword>
<evidence type="ECO:0000256" key="5">
    <source>
        <dbReference type="ARBA" id="ARBA00022801"/>
    </source>
</evidence>
<keyword evidence="5" id="KW-0378">Hydrolase</keyword>
<accession>A0ABP1S8M1</accession>
<evidence type="ECO:0000256" key="2">
    <source>
        <dbReference type="ARBA" id="ARBA00012247"/>
    </source>
</evidence>
<evidence type="ECO:0000259" key="8">
    <source>
        <dbReference type="PROSITE" id="PS51704"/>
    </source>
</evidence>
<organism evidence="9 10">
    <name type="scientific">Orchesella dallaii</name>
    <dbReference type="NCBI Taxonomy" id="48710"/>
    <lineage>
        <taxon>Eukaryota</taxon>
        <taxon>Metazoa</taxon>
        <taxon>Ecdysozoa</taxon>
        <taxon>Arthropoda</taxon>
        <taxon>Hexapoda</taxon>
        <taxon>Collembola</taxon>
        <taxon>Entomobryomorpha</taxon>
        <taxon>Entomobryoidea</taxon>
        <taxon>Orchesellidae</taxon>
        <taxon>Orchesellinae</taxon>
        <taxon>Orchesella</taxon>
    </lineage>
</organism>
<evidence type="ECO:0000256" key="3">
    <source>
        <dbReference type="ARBA" id="ARBA00022729"/>
    </source>
</evidence>
<comment type="catalytic activity">
    <reaction evidence="6">
        <text>a sn-glycero-3-phosphodiester + H2O = an alcohol + sn-glycerol 3-phosphate + H(+)</text>
        <dbReference type="Rhea" id="RHEA:12969"/>
        <dbReference type="ChEBI" id="CHEBI:15377"/>
        <dbReference type="ChEBI" id="CHEBI:15378"/>
        <dbReference type="ChEBI" id="CHEBI:30879"/>
        <dbReference type="ChEBI" id="CHEBI:57597"/>
        <dbReference type="ChEBI" id="CHEBI:83408"/>
        <dbReference type="EC" id="3.1.4.46"/>
    </reaction>
</comment>
<dbReference type="InterPro" id="IPR030395">
    <property type="entry name" value="GP_PDE_dom"/>
</dbReference>
<comment type="similarity">
    <text evidence="1">Belongs to the glycerophosphoryl diester phosphodiesterase family.</text>
</comment>
<evidence type="ECO:0000256" key="7">
    <source>
        <dbReference type="SAM" id="SignalP"/>
    </source>
</evidence>
<dbReference type="PROSITE" id="PS51704">
    <property type="entry name" value="GP_PDE"/>
    <property type="match status" value="1"/>
</dbReference>
<dbReference type="PANTHER" id="PTHR43620">
    <property type="entry name" value="GLYCEROPHOSPHORYL DIESTER PHOSPHODIESTERASE"/>
    <property type="match status" value="1"/>
</dbReference>
<dbReference type="Gene3D" id="3.20.20.190">
    <property type="entry name" value="Phosphatidylinositol (PI) phosphodiesterase"/>
    <property type="match status" value="1"/>
</dbReference>
<dbReference type="EMBL" id="CAXLJM020000164">
    <property type="protein sequence ID" value="CAL8146763.1"/>
    <property type="molecule type" value="Genomic_DNA"/>
</dbReference>
<feature type="domain" description="GP-PDE" evidence="8">
    <location>
        <begin position="34"/>
        <end position="159"/>
    </location>
</feature>
<dbReference type="EC" id="3.1.4.46" evidence="2"/>
<evidence type="ECO:0000313" key="9">
    <source>
        <dbReference type="EMBL" id="CAL8146763.1"/>
    </source>
</evidence>
<dbReference type="Pfam" id="PF03009">
    <property type="entry name" value="GDPD"/>
    <property type="match status" value="1"/>
</dbReference>
<dbReference type="Proteomes" id="UP001642540">
    <property type="component" value="Unassembled WGS sequence"/>
</dbReference>
<name>A0ABP1S8M1_9HEXA</name>
<reference evidence="9 10" key="1">
    <citation type="submission" date="2024-08" db="EMBL/GenBank/DDBJ databases">
        <authorList>
            <person name="Cucini C."/>
            <person name="Frati F."/>
        </authorList>
    </citation>
    <scope>NUCLEOTIDE SEQUENCE [LARGE SCALE GENOMIC DNA]</scope>
</reference>
<comment type="caution">
    <text evidence="9">The sequence shown here is derived from an EMBL/GenBank/DDBJ whole genome shotgun (WGS) entry which is preliminary data.</text>
</comment>
<evidence type="ECO:0000256" key="1">
    <source>
        <dbReference type="ARBA" id="ARBA00007277"/>
    </source>
</evidence>
<feature type="chain" id="PRO_5046376665" description="glycerophosphodiester phosphodiesterase" evidence="7">
    <location>
        <begin position="21"/>
        <end position="433"/>
    </location>
</feature>
<dbReference type="SUPFAM" id="SSF51695">
    <property type="entry name" value="PLC-like phosphodiesterases"/>
    <property type="match status" value="1"/>
</dbReference>
<evidence type="ECO:0000313" key="10">
    <source>
        <dbReference type="Proteomes" id="UP001642540"/>
    </source>
</evidence>
<keyword evidence="4" id="KW-0319">Glycerol metabolism</keyword>
<dbReference type="InterPro" id="IPR017946">
    <property type="entry name" value="PLC-like_Pdiesterase_TIM-brl"/>
</dbReference>
<keyword evidence="3 7" id="KW-0732">Signal</keyword>
<gene>
    <name evidence="9" type="ORF">ODALV1_LOCUS30926</name>
</gene>
<evidence type="ECO:0000256" key="4">
    <source>
        <dbReference type="ARBA" id="ARBA00022798"/>
    </source>
</evidence>
<sequence>MNAMLSYSHISLLLFLPIQTYQNVGTSSYETDLPLIIAHRGESVLLPEHTIPAYEFAMEEEADFIEPDLVMTKDFVFVCYHDLRLACGTDVRMRPEFDHLHITERNISYDGETYTIKDDWLVSDFTLEQIKRLRKIQHKIGNRPRYFDRLFPVPTFDEFMKAVQKFTFKSASNPGRRSRKTVGIMPELKHPSYYNALAGTSNFMENQFIQKLETNGYAVKKPDGISPEKRKVSRCSYNGTVIPCNPVIVQCWEPSTIEYLSETTTLRLLTVLYTNNIPYLTYRGLATLAGKTEFVSLYKELLFTGPEAEVAFANVSYNKKEVEQLGGFIHPGKMVDYAHELGMKVSIYTISSSWENSRRGCAKKCTKDSKREELEYFFSLGVKAIFVEGIGESLRIRDEYFRKFRETEKEQKTRWLLILLLTLLFIIATRQLV</sequence>
<protein>
    <recommendedName>
        <fullName evidence="2">glycerophosphodiester phosphodiesterase</fullName>
        <ecNumber evidence="2">3.1.4.46</ecNumber>
    </recommendedName>
</protein>